<dbReference type="PeptideAtlas" id="Q9NAE1"/>
<dbReference type="Proteomes" id="UP000001940">
    <property type="component" value="Chromosome IV"/>
</dbReference>
<dbReference type="AlphaFoldDB" id="Q9NAE1"/>
<dbReference type="InParanoid" id="Q9NAE1"/>
<keyword evidence="5" id="KW-1267">Proteomics identification</keyword>
<evidence type="ECO:0000313" key="3">
    <source>
        <dbReference type="Proteomes" id="UP000001940"/>
    </source>
</evidence>
<protein>
    <submittedName>
        <fullName evidence="2">DUF4136 domain-containing protein</fullName>
    </submittedName>
</protein>
<gene>
    <name evidence="2" type="ORF">CELE_Y51H4A.8</name>
    <name evidence="2 4" type="ORF">Y51H4A.8</name>
</gene>
<dbReference type="EMBL" id="BX284604">
    <property type="protein sequence ID" value="CAB61142.2"/>
    <property type="molecule type" value="Genomic_DNA"/>
</dbReference>
<dbReference type="RefSeq" id="NP_502965.2">
    <property type="nucleotide sequence ID" value="NM_070564.6"/>
</dbReference>
<sequence>MLKILLLLCFFISTAGACAPGTGTLGSKGTFSYEMNPPALYTYDSLAEFENGQFDQAYAQRVVVSDVQSAINDVLQANSIPLNDINPPVITFSPPNVTLTTVTECTADTAGYGVLQQSTVYYKCAAKAGTDGKYAKSPFVVPLTVQVTAISAIYESQWKMLASQMADKLTTKRGAQFYTDPIVTVG</sequence>
<organism evidence="2 3">
    <name type="scientific">Caenorhabditis elegans</name>
    <dbReference type="NCBI Taxonomy" id="6239"/>
    <lineage>
        <taxon>Eukaryota</taxon>
        <taxon>Metazoa</taxon>
        <taxon>Ecdysozoa</taxon>
        <taxon>Nematoda</taxon>
        <taxon>Chromadorea</taxon>
        <taxon>Rhabditida</taxon>
        <taxon>Rhabditina</taxon>
        <taxon>Rhabditomorpha</taxon>
        <taxon>Rhabditoidea</taxon>
        <taxon>Rhabditidae</taxon>
        <taxon>Peloderinae</taxon>
        <taxon>Caenorhabditis</taxon>
    </lineage>
</organism>
<dbReference type="IntAct" id="Q9NAE1">
    <property type="interactions" value="6"/>
</dbReference>
<dbReference type="HOGENOM" id="CLU_1462612_0_0_1"/>
<dbReference type="PROSITE" id="PS51257">
    <property type="entry name" value="PROKAR_LIPOPROTEIN"/>
    <property type="match status" value="1"/>
</dbReference>
<feature type="chain" id="PRO_5004330851" evidence="1">
    <location>
        <begin position="18"/>
        <end position="186"/>
    </location>
</feature>
<dbReference type="CTD" id="190148"/>
<accession>Q9NAE1</accession>
<dbReference type="GeneID" id="190148"/>
<dbReference type="Bgee" id="WBGene00013104">
    <property type="expression patterns" value="Expressed in larva and 2 other cell types or tissues"/>
</dbReference>
<proteinExistence type="evidence at protein level"/>
<keyword evidence="1" id="KW-0732">Signal</keyword>
<keyword evidence="3" id="KW-1185">Reference proteome</keyword>
<dbReference type="DIP" id="DIP-26556N"/>
<dbReference type="eggNOG" id="ENOG502TI9G">
    <property type="taxonomic scope" value="Eukaryota"/>
</dbReference>
<dbReference type="WormBase" id="Y51H4A.8">
    <property type="protein sequence ID" value="CE36242"/>
    <property type="gene ID" value="WBGene00013104"/>
</dbReference>
<evidence type="ECO:0000313" key="4">
    <source>
        <dbReference type="WormBase" id="Y51H4A.8"/>
    </source>
</evidence>
<dbReference type="AGR" id="WB:WBGene00013104"/>
<name>Q9NAE1_CAEEL</name>
<dbReference type="KEGG" id="cel:CELE_Y51H4A.8"/>
<evidence type="ECO:0000313" key="2">
    <source>
        <dbReference type="EMBL" id="CAB61142.2"/>
    </source>
</evidence>
<evidence type="ECO:0000256" key="1">
    <source>
        <dbReference type="SAM" id="SignalP"/>
    </source>
</evidence>
<dbReference type="OMA" id="CHESTNE"/>
<dbReference type="FunCoup" id="Q9NAE1">
    <property type="interactions" value="387"/>
</dbReference>
<reference evidence="2 3" key="1">
    <citation type="journal article" date="1998" name="Science">
        <title>Genome sequence of the nematode C. elegans: a platform for investigating biology.</title>
        <authorList>
            <consortium name="The C. elegans sequencing consortium"/>
            <person name="Sulson J.E."/>
            <person name="Waterston R."/>
        </authorList>
    </citation>
    <scope>NUCLEOTIDE SEQUENCE [LARGE SCALE GENOMIC DNA]</scope>
    <source>
        <strain evidence="2 3">Bristol N2</strain>
    </source>
</reference>
<feature type="signal peptide" evidence="1">
    <location>
        <begin position="1"/>
        <end position="17"/>
    </location>
</feature>
<evidence type="ECO:0007829" key="5">
    <source>
        <dbReference type="PeptideAtlas" id="Q9NAE1"/>
    </source>
</evidence>
<dbReference type="OrthoDB" id="5816070at2759"/>
<dbReference type="UCSC" id="Y51H4A.8">
    <property type="organism name" value="c. elegans"/>
</dbReference>
<dbReference type="PaxDb" id="6239-Y51H4A.8"/>